<dbReference type="Gene3D" id="3.30.70.20">
    <property type="match status" value="1"/>
</dbReference>
<dbReference type="GO" id="GO:0051539">
    <property type="term" value="F:4 iron, 4 sulfur cluster binding"/>
    <property type="evidence" value="ECO:0007669"/>
    <property type="project" value="UniProtKB-KW"/>
</dbReference>
<name>A0A7C4CAC2_UNCW3</name>
<dbReference type="AlphaFoldDB" id="A0A7C4CAC2"/>
<dbReference type="PROSITE" id="PS51379">
    <property type="entry name" value="4FE4S_FER_2"/>
    <property type="match status" value="2"/>
</dbReference>
<dbReference type="InterPro" id="IPR007160">
    <property type="entry name" value="DUF362"/>
</dbReference>
<feature type="domain" description="4Fe-4S ferredoxin-type" evidence="5">
    <location>
        <begin position="183"/>
        <end position="212"/>
    </location>
</feature>
<dbReference type="SUPFAM" id="SSF54862">
    <property type="entry name" value="4Fe-4S ferredoxins"/>
    <property type="match status" value="1"/>
</dbReference>
<evidence type="ECO:0000256" key="3">
    <source>
        <dbReference type="ARBA" id="ARBA00023004"/>
    </source>
</evidence>
<sequence length="344" mass="37690">MTATATVFFAPPERAREAVGAALEASGFFATLRPRKKLGIKVHFGEHGNTTHIRPELVRAAAVACSYHNIQPVVIETTALYRGRRQEATSHLELAREHGFTFPAVLAPIEILDGRYGEKHYEVPLDSTLVPRARLAQGLRRFRYLINLAHFKGHFVAGFGGVIKNLAMGLAAKAGKLEMHSTSKPFVEPGRCLSCGACVDYCPHDAINFVDYVAKIGRSCTGCGGCLAVCPQGAIRINWDAASESVQLKMVEYTRAVLAGRQAFHFNCCLRITPNCDCLPRPEDPLMPDVGLFASADPVACEQAAWERVGPEIKKLYPHLKPELIIERAEAAGLGSRRFRLVNI</sequence>
<evidence type="ECO:0000313" key="6">
    <source>
        <dbReference type="EMBL" id="HGK27523.1"/>
    </source>
</evidence>
<dbReference type="GO" id="GO:0046872">
    <property type="term" value="F:metal ion binding"/>
    <property type="evidence" value="ECO:0007669"/>
    <property type="project" value="UniProtKB-KW"/>
</dbReference>
<dbReference type="InterPro" id="IPR017896">
    <property type="entry name" value="4Fe4S_Fe-S-bd"/>
</dbReference>
<organism evidence="6">
    <name type="scientific">candidate division WOR-3 bacterium</name>
    <dbReference type="NCBI Taxonomy" id="2052148"/>
    <lineage>
        <taxon>Bacteria</taxon>
        <taxon>Bacteria division WOR-3</taxon>
    </lineage>
</organism>
<keyword evidence="2" id="KW-0479">Metal-binding</keyword>
<keyword evidence="4" id="KW-0411">Iron-sulfur</keyword>
<dbReference type="InterPro" id="IPR017900">
    <property type="entry name" value="4Fe4S_Fe_S_CS"/>
</dbReference>
<dbReference type="EMBL" id="DSUT01000016">
    <property type="protein sequence ID" value="HGK27523.1"/>
    <property type="molecule type" value="Genomic_DNA"/>
</dbReference>
<evidence type="ECO:0000259" key="5">
    <source>
        <dbReference type="PROSITE" id="PS51379"/>
    </source>
</evidence>
<protein>
    <submittedName>
        <fullName evidence="6">DUF362 domain-containing protein</fullName>
    </submittedName>
</protein>
<evidence type="ECO:0000256" key="1">
    <source>
        <dbReference type="ARBA" id="ARBA00022485"/>
    </source>
</evidence>
<gene>
    <name evidence="6" type="ORF">ENS41_01015</name>
</gene>
<dbReference type="InterPro" id="IPR050157">
    <property type="entry name" value="PSI_iron-sulfur_center"/>
</dbReference>
<comment type="caution">
    <text evidence="6">The sequence shown here is derived from an EMBL/GenBank/DDBJ whole genome shotgun (WGS) entry which is preliminary data.</text>
</comment>
<dbReference type="Pfam" id="PF04015">
    <property type="entry name" value="DUF362"/>
    <property type="match status" value="1"/>
</dbReference>
<evidence type="ECO:0000256" key="4">
    <source>
        <dbReference type="ARBA" id="ARBA00023014"/>
    </source>
</evidence>
<dbReference type="PROSITE" id="PS00198">
    <property type="entry name" value="4FE4S_FER_1"/>
    <property type="match status" value="2"/>
</dbReference>
<dbReference type="PANTHER" id="PTHR24960:SF79">
    <property type="entry name" value="PHOTOSYSTEM I IRON-SULFUR CENTER"/>
    <property type="match status" value="1"/>
</dbReference>
<evidence type="ECO:0000256" key="2">
    <source>
        <dbReference type="ARBA" id="ARBA00022723"/>
    </source>
</evidence>
<reference evidence="6" key="1">
    <citation type="journal article" date="2020" name="mSystems">
        <title>Genome- and Community-Level Interaction Insights into Carbon Utilization and Element Cycling Functions of Hydrothermarchaeota in Hydrothermal Sediment.</title>
        <authorList>
            <person name="Zhou Z."/>
            <person name="Liu Y."/>
            <person name="Xu W."/>
            <person name="Pan J."/>
            <person name="Luo Z.H."/>
            <person name="Li M."/>
        </authorList>
    </citation>
    <scope>NUCLEOTIDE SEQUENCE [LARGE SCALE GENOMIC DNA]</scope>
    <source>
        <strain evidence="6">SpSt-488</strain>
    </source>
</reference>
<keyword evidence="3" id="KW-0408">Iron</keyword>
<keyword evidence="1" id="KW-0004">4Fe-4S</keyword>
<accession>A0A7C4CAC2</accession>
<feature type="domain" description="4Fe-4S ferredoxin-type" evidence="5">
    <location>
        <begin position="220"/>
        <end position="240"/>
    </location>
</feature>
<proteinExistence type="predicted"/>
<dbReference type="PANTHER" id="PTHR24960">
    <property type="entry name" value="PHOTOSYSTEM I IRON-SULFUR CENTER-RELATED"/>
    <property type="match status" value="1"/>
</dbReference>